<evidence type="ECO:0000256" key="1">
    <source>
        <dbReference type="ARBA" id="ARBA00010641"/>
    </source>
</evidence>
<dbReference type="PANTHER" id="PTHR43133">
    <property type="entry name" value="RNA POLYMERASE ECF-TYPE SIGMA FACTO"/>
    <property type="match status" value="1"/>
</dbReference>
<gene>
    <name evidence="6" type="ORF">SAMN05216554_0635</name>
</gene>
<dbReference type="STRING" id="381665.SAMN05216554_0635"/>
<protein>
    <submittedName>
        <fullName evidence="6">RNA polymerase, sigma subunit, ECF family</fullName>
    </submittedName>
</protein>
<evidence type="ECO:0000313" key="7">
    <source>
        <dbReference type="Proteomes" id="UP000198891"/>
    </source>
</evidence>
<dbReference type="InterPro" id="IPR013249">
    <property type="entry name" value="RNA_pol_sigma70_r4_t2"/>
</dbReference>
<sequence>MTTNSTDEHSLWERARGGDPDAFGSIFDLHQARIFRQARRLTEAFADAEDVTALVFLEAWRRRDSVRVVDGSIIAWLALTANNVARNSARSRNRHRALLAKLHDPGLASSSTPDHADEVGDRFDRDAAVEVARQALARLPRRDRDVITLCVIQGLTARDAADALGVAPGTVKSRLSRARQRLSVDVLATLNTVPAPTPGGAR</sequence>
<dbReference type="NCBIfam" id="TIGR02937">
    <property type="entry name" value="sigma70-ECF"/>
    <property type="match status" value="1"/>
</dbReference>
<dbReference type="GO" id="GO:0006352">
    <property type="term" value="P:DNA-templated transcription initiation"/>
    <property type="evidence" value="ECO:0007669"/>
    <property type="project" value="InterPro"/>
</dbReference>
<keyword evidence="4" id="KW-0804">Transcription</keyword>
<dbReference type="AlphaFoldDB" id="A0A1H3KNN6"/>
<evidence type="ECO:0000259" key="5">
    <source>
        <dbReference type="SMART" id="SM00421"/>
    </source>
</evidence>
<keyword evidence="7" id="KW-1185">Reference proteome</keyword>
<proteinExistence type="inferred from homology"/>
<dbReference type="InterPro" id="IPR013325">
    <property type="entry name" value="RNA_pol_sigma_r2"/>
</dbReference>
<dbReference type="GO" id="GO:0016987">
    <property type="term" value="F:sigma factor activity"/>
    <property type="evidence" value="ECO:0007669"/>
    <property type="project" value="UniProtKB-KW"/>
</dbReference>
<accession>A0A1H3KNN6</accession>
<dbReference type="GO" id="GO:0003677">
    <property type="term" value="F:DNA binding"/>
    <property type="evidence" value="ECO:0007669"/>
    <property type="project" value="InterPro"/>
</dbReference>
<dbReference type="SUPFAM" id="SSF88659">
    <property type="entry name" value="Sigma3 and sigma4 domains of RNA polymerase sigma factors"/>
    <property type="match status" value="1"/>
</dbReference>
<dbReference type="CDD" id="cd06171">
    <property type="entry name" value="Sigma70_r4"/>
    <property type="match status" value="1"/>
</dbReference>
<feature type="domain" description="HTH luxR-type" evidence="5">
    <location>
        <begin position="136"/>
        <end position="194"/>
    </location>
</feature>
<evidence type="ECO:0000256" key="2">
    <source>
        <dbReference type="ARBA" id="ARBA00023015"/>
    </source>
</evidence>
<organism evidence="6 7">
    <name type="scientific">Herbiconiux ginsengi</name>
    <dbReference type="NCBI Taxonomy" id="381665"/>
    <lineage>
        <taxon>Bacteria</taxon>
        <taxon>Bacillati</taxon>
        <taxon>Actinomycetota</taxon>
        <taxon>Actinomycetes</taxon>
        <taxon>Micrococcales</taxon>
        <taxon>Microbacteriaceae</taxon>
        <taxon>Herbiconiux</taxon>
    </lineage>
</organism>
<dbReference type="Pfam" id="PF08281">
    <property type="entry name" value="Sigma70_r4_2"/>
    <property type="match status" value="1"/>
</dbReference>
<dbReference type="InterPro" id="IPR013324">
    <property type="entry name" value="RNA_pol_sigma_r3/r4-like"/>
</dbReference>
<name>A0A1H3KNN6_9MICO</name>
<dbReference type="InterPro" id="IPR007627">
    <property type="entry name" value="RNA_pol_sigma70_r2"/>
</dbReference>
<keyword evidence="3" id="KW-0731">Sigma factor</keyword>
<evidence type="ECO:0000256" key="4">
    <source>
        <dbReference type="ARBA" id="ARBA00023163"/>
    </source>
</evidence>
<dbReference type="Pfam" id="PF04542">
    <property type="entry name" value="Sigma70_r2"/>
    <property type="match status" value="1"/>
</dbReference>
<evidence type="ECO:0000313" key="6">
    <source>
        <dbReference type="EMBL" id="SDY53761.1"/>
    </source>
</evidence>
<dbReference type="EMBL" id="FNPZ01000001">
    <property type="protein sequence ID" value="SDY53761.1"/>
    <property type="molecule type" value="Genomic_DNA"/>
</dbReference>
<dbReference type="PANTHER" id="PTHR43133:SF25">
    <property type="entry name" value="RNA POLYMERASE SIGMA FACTOR RFAY-RELATED"/>
    <property type="match status" value="1"/>
</dbReference>
<reference evidence="6 7" key="1">
    <citation type="submission" date="2016-10" db="EMBL/GenBank/DDBJ databases">
        <authorList>
            <person name="de Groot N.N."/>
        </authorList>
    </citation>
    <scope>NUCLEOTIDE SEQUENCE [LARGE SCALE GENOMIC DNA]</scope>
    <source>
        <strain evidence="6 7">CGMCC 4.3491</strain>
    </source>
</reference>
<dbReference type="RefSeq" id="WP_245741216.1">
    <property type="nucleotide sequence ID" value="NZ_FNPZ01000001.1"/>
</dbReference>
<dbReference type="InterPro" id="IPR014284">
    <property type="entry name" value="RNA_pol_sigma-70_dom"/>
</dbReference>
<dbReference type="Proteomes" id="UP000198891">
    <property type="component" value="Unassembled WGS sequence"/>
</dbReference>
<evidence type="ECO:0000256" key="3">
    <source>
        <dbReference type="ARBA" id="ARBA00023082"/>
    </source>
</evidence>
<keyword evidence="2" id="KW-0805">Transcription regulation</keyword>
<dbReference type="SMART" id="SM00421">
    <property type="entry name" value="HTH_LUXR"/>
    <property type="match status" value="1"/>
</dbReference>
<comment type="similarity">
    <text evidence="1">Belongs to the sigma-70 factor family. ECF subfamily.</text>
</comment>
<dbReference type="InterPro" id="IPR036388">
    <property type="entry name" value="WH-like_DNA-bd_sf"/>
</dbReference>
<dbReference type="SUPFAM" id="SSF88946">
    <property type="entry name" value="Sigma2 domain of RNA polymerase sigma factors"/>
    <property type="match status" value="1"/>
</dbReference>
<dbReference type="Gene3D" id="1.10.10.10">
    <property type="entry name" value="Winged helix-like DNA-binding domain superfamily/Winged helix DNA-binding domain"/>
    <property type="match status" value="1"/>
</dbReference>
<dbReference type="Gene3D" id="1.10.1740.10">
    <property type="match status" value="1"/>
</dbReference>
<dbReference type="InterPro" id="IPR000792">
    <property type="entry name" value="Tscrpt_reg_LuxR_C"/>
</dbReference>
<dbReference type="InterPro" id="IPR039425">
    <property type="entry name" value="RNA_pol_sigma-70-like"/>
</dbReference>